<keyword evidence="1" id="KW-0175">Coiled coil</keyword>
<protein>
    <submittedName>
        <fullName evidence="2">Uncharacterized protein</fullName>
    </submittedName>
</protein>
<dbReference type="EMBL" id="REGN01001873">
    <property type="protein sequence ID" value="RNA31979.1"/>
    <property type="molecule type" value="Genomic_DNA"/>
</dbReference>
<accession>A0A3M7S8F9</accession>
<name>A0A3M7S8F9_BRAPC</name>
<dbReference type="AlphaFoldDB" id="A0A3M7S8F9"/>
<comment type="caution">
    <text evidence="2">The sequence shown here is derived from an EMBL/GenBank/DDBJ whole genome shotgun (WGS) entry which is preliminary data.</text>
</comment>
<dbReference type="Proteomes" id="UP000276133">
    <property type="component" value="Unassembled WGS sequence"/>
</dbReference>
<proteinExistence type="predicted"/>
<evidence type="ECO:0000256" key="1">
    <source>
        <dbReference type="SAM" id="Coils"/>
    </source>
</evidence>
<gene>
    <name evidence="2" type="ORF">BpHYR1_053121</name>
</gene>
<feature type="coiled-coil region" evidence="1">
    <location>
        <begin position="31"/>
        <end position="72"/>
    </location>
</feature>
<keyword evidence="3" id="KW-1185">Reference proteome</keyword>
<sequence>MIHQESSKRMAKAADIINLNTKTTWRLRKERDEYSDHVQSLKSDKQKFESQLEESREEILLLRTESEQLRKKVQENKDWVE</sequence>
<organism evidence="2 3">
    <name type="scientific">Brachionus plicatilis</name>
    <name type="common">Marine rotifer</name>
    <name type="synonym">Brachionus muelleri</name>
    <dbReference type="NCBI Taxonomy" id="10195"/>
    <lineage>
        <taxon>Eukaryota</taxon>
        <taxon>Metazoa</taxon>
        <taxon>Spiralia</taxon>
        <taxon>Gnathifera</taxon>
        <taxon>Rotifera</taxon>
        <taxon>Eurotatoria</taxon>
        <taxon>Monogononta</taxon>
        <taxon>Pseudotrocha</taxon>
        <taxon>Ploima</taxon>
        <taxon>Brachionidae</taxon>
        <taxon>Brachionus</taxon>
    </lineage>
</organism>
<reference evidence="2 3" key="1">
    <citation type="journal article" date="2018" name="Sci. Rep.">
        <title>Genomic signatures of local adaptation to the degree of environmental predictability in rotifers.</title>
        <authorList>
            <person name="Franch-Gras L."/>
            <person name="Hahn C."/>
            <person name="Garcia-Roger E.M."/>
            <person name="Carmona M.J."/>
            <person name="Serra M."/>
            <person name="Gomez A."/>
        </authorList>
    </citation>
    <scope>NUCLEOTIDE SEQUENCE [LARGE SCALE GENOMIC DNA]</scope>
    <source>
        <strain evidence="2">HYR1</strain>
    </source>
</reference>
<evidence type="ECO:0000313" key="2">
    <source>
        <dbReference type="EMBL" id="RNA31979.1"/>
    </source>
</evidence>
<evidence type="ECO:0000313" key="3">
    <source>
        <dbReference type="Proteomes" id="UP000276133"/>
    </source>
</evidence>